<evidence type="ECO:0000256" key="1">
    <source>
        <dbReference type="SAM" id="MobiDB-lite"/>
    </source>
</evidence>
<reference evidence="2" key="1">
    <citation type="journal article" date="2021" name="Proc. Natl. Acad. Sci. U.S.A.">
        <title>A Catalog of Tens of Thousands of Viruses from Human Metagenomes Reveals Hidden Associations with Chronic Diseases.</title>
        <authorList>
            <person name="Tisza M.J."/>
            <person name="Buck C.B."/>
        </authorList>
    </citation>
    <scope>NUCLEOTIDE SEQUENCE</scope>
    <source>
        <strain evidence="2">Ct9dX1</strain>
    </source>
</reference>
<name>A0A8S5TIU5_9CAUD</name>
<evidence type="ECO:0000313" key="2">
    <source>
        <dbReference type="EMBL" id="DAF63056.1"/>
    </source>
</evidence>
<feature type="region of interest" description="Disordered" evidence="1">
    <location>
        <begin position="82"/>
        <end position="104"/>
    </location>
</feature>
<accession>A0A8S5TIU5</accession>
<proteinExistence type="predicted"/>
<protein>
    <submittedName>
        <fullName evidence="2">Zinc finger protein</fullName>
    </submittedName>
</protein>
<dbReference type="EMBL" id="BK032832">
    <property type="protein sequence ID" value="DAF63056.1"/>
    <property type="molecule type" value="Genomic_DNA"/>
</dbReference>
<organism evidence="2">
    <name type="scientific">Myoviridae sp. ct9dX1</name>
    <dbReference type="NCBI Taxonomy" id="2827665"/>
    <lineage>
        <taxon>Viruses</taxon>
        <taxon>Duplodnaviria</taxon>
        <taxon>Heunggongvirae</taxon>
        <taxon>Uroviricota</taxon>
        <taxon>Caudoviricetes</taxon>
    </lineage>
</organism>
<sequence>MIKMKKLIVCRECGEQIFFIRTQSGAKMPVNKDQVGYNLGGKDRIVTTNGEIIAVTITDHPESGVGYVPHWSTCIGANRTHKVSPVPKNKKKTVPEESLFQGVD</sequence>